<comment type="cofactor">
    <cofactor evidence="2">
        <name>Mg(2+)</name>
        <dbReference type="ChEBI" id="CHEBI:18420"/>
    </cofactor>
</comment>
<evidence type="ECO:0000256" key="2">
    <source>
        <dbReference type="RuleBase" id="RU361279"/>
    </source>
</evidence>
<comment type="caution">
    <text evidence="3">The sequence shown here is derived from an EMBL/GenBank/DDBJ whole genome shotgun (WGS) entry which is preliminary data.</text>
</comment>
<dbReference type="PANTHER" id="PTHR23407:SF11">
    <property type="entry name" value="CHROMOSOME UNDETERMINED SCAFFOLD_24, WHOLE GENOME SHOTGUN SEQUENCE"/>
    <property type="match status" value="1"/>
</dbReference>
<dbReference type="PANTHER" id="PTHR23407">
    <property type="entry name" value="ATPASE INHIBITOR/5-FORMYLTETRAHYDROFOLATE CYCLO-LIGASE"/>
    <property type="match status" value="1"/>
</dbReference>
<dbReference type="GO" id="GO:0046872">
    <property type="term" value="F:metal ion binding"/>
    <property type="evidence" value="ECO:0007669"/>
    <property type="project" value="UniProtKB-KW"/>
</dbReference>
<dbReference type="NCBIfam" id="TIGR02727">
    <property type="entry name" value="MTHFS_bact"/>
    <property type="match status" value="1"/>
</dbReference>
<dbReference type="RefSeq" id="WP_066437929.1">
    <property type="nucleotide sequence ID" value="NZ_LZRN01000050.1"/>
</dbReference>
<evidence type="ECO:0000313" key="4">
    <source>
        <dbReference type="Proteomes" id="UP000248987"/>
    </source>
</evidence>
<dbReference type="AlphaFoldDB" id="A0A1A7QVG8"/>
<keyword evidence="2" id="KW-0460">Magnesium</keyword>
<protein>
    <recommendedName>
        <fullName evidence="2">5-formyltetrahydrofolate cyclo-ligase</fullName>
        <ecNumber evidence="2">6.3.3.2</ecNumber>
    </recommendedName>
</protein>
<dbReference type="EC" id="6.3.3.2" evidence="2"/>
<reference evidence="3 4" key="1">
    <citation type="submission" date="2018-06" db="EMBL/GenBank/DDBJ databases">
        <title>Genomic Encyclopedia of Archaeal and Bacterial Type Strains, Phase II (KMG-II): from individual species to whole genera.</title>
        <authorList>
            <person name="Goeker M."/>
        </authorList>
    </citation>
    <scope>NUCLEOTIDE SEQUENCE [LARGE SCALE GENOMIC DNA]</scope>
    <source>
        <strain evidence="3 4">DSM 12408</strain>
    </source>
</reference>
<keyword evidence="4" id="KW-1185">Reference proteome</keyword>
<dbReference type="InterPro" id="IPR037171">
    <property type="entry name" value="NagB/RpiA_transferase-like"/>
</dbReference>
<comment type="similarity">
    <text evidence="2">Belongs to the 5-formyltetrahydrofolate cyclo-ligase family.</text>
</comment>
<gene>
    <name evidence="3" type="ORF">LX77_02147</name>
</gene>
<dbReference type="OrthoDB" id="9801938at2"/>
<dbReference type="PIRSF" id="PIRSF006806">
    <property type="entry name" value="FTHF_cligase"/>
    <property type="match status" value="1"/>
</dbReference>
<dbReference type="InterPro" id="IPR002698">
    <property type="entry name" value="FTHF_cligase"/>
</dbReference>
<comment type="catalytic activity">
    <reaction evidence="2">
        <text>(6S)-5-formyl-5,6,7,8-tetrahydrofolate + ATP = (6R)-5,10-methenyltetrahydrofolate + ADP + phosphate</text>
        <dbReference type="Rhea" id="RHEA:10488"/>
        <dbReference type="ChEBI" id="CHEBI:30616"/>
        <dbReference type="ChEBI" id="CHEBI:43474"/>
        <dbReference type="ChEBI" id="CHEBI:57455"/>
        <dbReference type="ChEBI" id="CHEBI:57457"/>
        <dbReference type="ChEBI" id="CHEBI:456216"/>
        <dbReference type="EC" id="6.3.3.2"/>
    </reaction>
</comment>
<dbReference type="GO" id="GO:0030272">
    <property type="term" value="F:5-formyltetrahydrofolate cyclo-ligase activity"/>
    <property type="evidence" value="ECO:0007669"/>
    <property type="project" value="UniProtKB-EC"/>
</dbReference>
<dbReference type="GO" id="GO:0035999">
    <property type="term" value="P:tetrahydrofolate interconversion"/>
    <property type="evidence" value="ECO:0007669"/>
    <property type="project" value="TreeGrafter"/>
</dbReference>
<dbReference type="Gene3D" id="3.40.50.10420">
    <property type="entry name" value="NagB/RpiA/CoA transferase-like"/>
    <property type="match status" value="1"/>
</dbReference>
<dbReference type="EMBL" id="QLLQ01000007">
    <property type="protein sequence ID" value="RAJ22988.1"/>
    <property type="molecule type" value="Genomic_DNA"/>
</dbReference>
<evidence type="ECO:0000256" key="1">
    <source>
        <dbReference type="PIRSR" id="PIRSR006806-1"/>
    </source>
</evidence>
<dbReference type="GO" id="GO:0009396">
    <property type="term" value="P:folic acid-containing compound biosynthetic process"/>
    <property type="evidence" value="ECO:0007669"/>
    <property type="project" value="TreeGrafter"/>
</dbReference>
<name>A0A1A7QVG8_9FLAO</name>
<organism evidence="3 4">
    <name type="scientific">Gelidibacter algens</name>
    <dbReference type="NCBI Taxonomy" id="49280"/>
    <lineage>
        <taxon>Bacteria</taxon>
        <taxon>Pseudomonadati</taxon>
        <taxon>Bacteroidota</taxon>
        <taxon>Flavobacteriia</taxon>
        <taxon>Flavobacteriales</taxon>
        <taxon>Flavobacteriaceae</taxon>
        <taxon>Gelidibacter</taxon>
    </lineage>
</organism>
<dbReference type="InterPro" id="IPR024185">
    <property type="entry name" value="FTHF_cligase-like_sf"/>
</dbReference>
<dbReference type="Proteomes" id="UP000248987">
    <property type="component" value="Unassembled WGS sequence"/>
</dbReference>
<dbReference type="Pfam" id="PF01812">
    <property type="entry name" value="5-FTHF_cyc-lig"/>
    <property type="match status" value="1"/>
</dbReference>
<keyword evidence="3" id="KW-0436">Ligase</keyword>
<dbReference type="STRING" id="49280.A9996_16895"/>
<feature type="binding site" evidence="1">
    <location>
        <position position="55"/>
    </location>
    <ligand>
        <name>substrate</name>
    </ligand>
</feature>
<dbReference type="SUPFAM" id="SSF100950">
    <property type="entry name" value="NagB/RpiA/CoA transferase-like"/>
    <property type="match status" value="1"/>
</dbReference>
<accession>A0A1A7QVG8</accession>
<feature type="binding site" evidence="1">
    <location>
        <position position="48"/>
    </location>
    <ligand>
        <name>substrate</name>
    </ligand>
</feature>
<proteinExistence type="inferred from homology"/>
<dbReference type="GO" id="GO:0005524">
    <property type="term" value="F:ATP binding"/>
    <property type="evidence" value="ECO:0007669"/>
    <property type="project" value="UniProtKB-KW"/>
</dbReference>
<keyword evidence="1 2" id="KW-0547">Nucleotide-binding</keyword>
<evidence type="ECO:0000313" key="3">
    <source>
        <dbReference type="EMBL" id="RAJ22988.1"/>
    </source>
</evidence>
<feature type="binding site" evidence="1">
    <location>
        <begin position="132"/>
        <end position="140"/>
    </location>
    <ligand>
        <name>ATP</name>
        <dbReference type="ChEBI" id="CHEBI:30616"/>
    </ligand>
</feature>
<feature type="binding site" evidence="1">
    <location>
        <begin position="3"/>
        <end position="7"/>
    </location>
    <ligand>
        <name>ATP</name>
        <dbReference type="ChEBI" id="CHEBI:30616"/>
    </ligand>
</feature>
<sequence length="199" mass="22471">MTKTELRQLYKQKRKTLSSEAIENGSLDISNQLLKLPIWNASFYHLFLSITEHKEINTDYILNILSGKDKNIIISKSDFESIKMTHYLLMDNTIIKKNKWNIPEPVDGIEIDTAKIEVVFVPLLAFDKQGHRIGYGKGFYDTFLSECAPETVKIGLSLFEAEDLIEGVFESDVALDYCVTPDHVYSFSTNTGASSSSSS</sequence>
<keyword evidence="1 2" id="KW-0067">ATP-binding</keyword>
<keyword evidence="2" id="KW-0479">Metal-binding</keyword>